<dbReference type="AlphaFoldDB" id="A0A968GBV9"/>
<evidence type="ECO:0000313" key="5">
    <source>
        <dbReference type="Proteomes" id="UP000711995"/>
    </source>
</evidence>
<feature type="domain" description="Glycosyltransferase 2-like" evidence="3">
    <location>
        <begin position="10"/>
        <end position="125"/>
    </location>
</feature>
<dbReference type="CDD" id="cd00761">
    <property type="entry name" value="Glyco_tranf_GTA_type"/>
    <property type="match status" value="1"/>
</dbReference>
<dbReference type="SUPFAM" id="SSF53448">
    <property type="entry name" value="Nucleotide-diphospho-sugar transferases"/>
    <property type="match status" value="1"/>
</dbReference>
<sequence length="406" mass="48117">MPILSDILVSIIVPFYNVDPYFRRCLDSIVNQTYENLEIILVNDCSPDNSIDIAREYAQKDSRIIIIEHEKSLHVGGARNTGLVVARGEYVWFIDSDDMISSPYAVDHLLSIAENNHADVVLFNAQTLHEDGAVSEFYNLYPYVSSQVFNEHRPFYPFFYDVVVNNIRTSTYFDAEVWNKFFRISFVRQYQFTFLEHTVHQDVPILMILPLAQRVVQVPYSYYYYYQRQGSTMNSPPRADYFDHFNRITLQLQELYNQYWPDFLHKEQIIPAIMLKLTIYHTKKSLIVLDFELKTVWLLNFYNFMKNNLVSELSFDDVYLLLTRYCHNDEYVRLLIESFSNPDLCNENKVDYVSFFLNIKQKEAEEKKSSLKKILLIMKNILKSFLPYGVIRLFQLIKNKYLNKSS</sequence>
<dbReference type="EMBL" id="JAATLJ010000001">
    <property type="protein sequence ID" value="NIZ40089.1"/>
    <property type="molecule type" value="Genomic_DNA"/>
</dbReference>
<protein>
    <submittedName>
        <fullName evidence="4">Glycosyltransferase</fullName>
    </submittedName>
</protein>
<dbReference type="Gene3D" id="3.90.550.10">
    <property type="entry name" value="Spore Coat Polysaccharide Biosynthesis Protein SpsA, Chain A"/>
    <property type="match status" value="1"/>
</dbReference>
<evidence type="ECO:0000256" key="1">
    <source>
        <dbReference type="ARBA" id="ARBA00022676"/>
    </source>
</evidence>
<keyword evidence="5" id="KW-1185">Reference proteome</keyword>
<evidence type="ECO:0000313" key="4">
    <source>
        <dbReference type="EMBL" id="NIZ40089.1"/>
    </source>
</evidence>
<dbReference type="PANTHER" id="PTHR22916">
    <property type="entry name" value="GLYCOSYLTRANSFERASE"/>
    <property type="match status" value="1"/>
</dbReference>
<accession>A0A968GBV9</accession>
<gene>
    <name evidence="4" type="ORF">HCT14_00955</name>
</gene>
<dbReference type="Pfam" id="PF00535">
    <property type="entry name" value="Glycos_transf_2"/>
    <property type="match status" value="1"/>
</dbReference>
<evidence type="ECO:0000256" key="2">
    <source>
        <dbReference type="ARBA" id="ARBA00022679"/>
    </source>
</evidence>
<dbReference type="InterPro" id="IPR001173">
    <property type="entry name" value="Glyco_trans_2-like"/>
</dbReference>
<dbReference type="PANTHER" id="PTHR22916:SF51">
    <property type="entry name" value="GLYCOSYLTRANSFERASE EPSH-RELATED"/>
    <property type="match status" value="1"/>
</dbReference>
<dbReference type="InterPro" id="IPR029044">
    <property type="entry name" value="Nucleotide-diphossugar_trans"/>
</dbReference>
<organism evidence="4 5">
    <name type="scientific">Entomospira entomophila</name>
    <dbReference type="NCBI Taxonomy" id="2719988"/>
    <lineage>
        <taxon>Bacteria</taxon>
        <taxon>Pseudomonadati</taxon>
        <taxon>Spirochaetota</taxon>
        <taxon>Spirochaetia</taxon>
        <taxon>Spirochaetales</taxon>
        <taxon>Spirochaetaceae</taxon>
        <taxon>Entomospira</taxon>
    </lineage>
</organism>
<comment type="caution">
    <text evidence="4">The sequence shown here is derived from an EMBL/GenBank/DDBJ whole genome shotgun (WGS) entry which is preliminary data.</text>
</comment>
<name>A0A968GBV9_9SPIO</name>
<dbReference type="GO" id="GO:0016758">
    <property type="term" value="F:hexosyltransferase activity"/>
    <property type="evidence" value="ECO:0007669"/>
    <property type="project" value="UniProtKB-ARBA"/>
</dbReference>
<proteinExistence type="predicted"/>
<keyword evidence="1" id="KW-0328">Glycosyltransferase</keyword>
<dbReference type="Proteomes" id="UP000711995">
    <property type="component" value="Unassembled WGS sequence"/>
</dbReference>
<evidence type="ECO:0000259" key="3">
    <source>
        <dbReference type="Pfam" id="PF00535"/>
    </source>
</evidence>
<keyword evidence="2" id="KW-0808">Transferase</keyword>
<dbReference type="RefSeq" id="WP_167699699.1">
    <property type="nucleotide sequence ID" value="NZ_CP118174.1"/>
</dbReference>
<reference evidence="4 5" key="1">
    <citation type="submission" date="2020-03" db="EMBL/GenBank/DDBJ databases">
        <title>Spirochaetal bacteria isolated from arthropods constitute a novel genus Entomospira genus novum within the order Spirochaetales.</title>
        <authorList>
            <person name="Grana-Miraglia L."/>
            <person name="Sikutova S."/>
            <person name="Fingerle V."/>
            <person name="Sing A."/>
            <person name="Castillo-Ramirez S."/>
            <person name="Margos G."/>
            <person name="Rudolf I."/>
        </authorList>
    </citation>
    <scope>NUCLEOTIDE SEQUENCE [LARGE SCALE GENOMIC DNA]</scope>
    <source>
        <strain evidence="4 5">BR193</strain>
    </source>
</reference>